<comment type="subcellular location">
    <subcellularLocation>
        <location evidence="1">Membrane</location>
        <topology evidence="1">Multi-pass membrane protein</topology>
    </subcellularLocation>
</comment>
<dbReference type="OrthoDB" id="66620at2759"/>
<dbReference type="EMBL" id="KU376475">
    <property type="protein sequence ID" value="ANO53448.1"/>
    <property type="molecule type" value="mRNA"/>
</dbReference>
<dbReference type="GO" id="GO:0005886">
    <property type="term" value="C:plasma membrane"/>
    <property type="evidence" value="ECO:0007669"/>
    <property type="project" value="TreeGrafter"/>
</dbReference>
<dbReference type="GO" id="GO:0016887">
    <property type="term" value="F:ATP hydrolysis activity"/>
    <property type="evidence" value="ECO:0007669"/>
    <property type="project" value="InterPro"/>
</dbReference>
<feature type="domain" description="ABC transporter" evidence="10">
    <location>
        <begin position="30"/>
        <end position="276"/>
    </location>
</feature>
<dbReference type="Pfam" id="PF19055">
    <property type="entry name" value="ABC2_membrane_7"/>
    <property type="match status" value="1"/>
</dbReference>
<feature type="transmembrane region" description="Helical" evidence="9">
    <location>
        <begin position="603"/>
        <end position="623"/>
    </location>
</feature>
<comment type="similarity">
    <text evidence="2">Belongs to the ABC transporter superfamily. ABCG family. Eye pigment precursor importer (TC 3.A.1.204) subfamily.</text>
</comment>
<dbReference type="PANTHER" id="PTHR48041">
    <property type="entry name" value="ABC TRANSPORTER G FAMILY MEMBER 28"/>
    <property type="match status" value="1"/>
</dbReference>
<organism evidence="11">
    <name type="scientific">Nilaparvata lugens</name>
    <name type="common">Brown planthopper</name>
    <dbReference type="NCBI Taxonomy" id="108931"/>
    <lineage>
        <taxon>Eukaryota</taxon>
        <taxon>Metazoa</taxon>
        <taxon>Ecdysozoa</taxon>
        <taxon>Arthropoda</taxon>
        <taxon>Hexapoda</taxon>
        <taxon>Insecta</taxon>
        <taxon>Pterygota</taxon>
        <taxon>Neoptera</taxon>
        <taxon>Paraneoptera</taxon>
        <taxon>Hemiptera</taxon>
        <taxon>Auchenorrhyncha</taxon>
        <taxon>Fulgoroidea</taxon>
        <taxon>Delphacidae</taxon>
        <taxon>Delphacinae</taxon>
        <taxon>Nilaparvata</taxon>
    </lineage>
</organism>
<evidence type="ECO:0000256" key="7">
    <source>
        <dbReference type="ARBA" id="ARBA00022989"/>
    </source>
</evidence>
<keyword evidence="3" id="KW-0813">Transport</keyword>
<evidence type="ECO:0000256" key="9">
    <source>
        <dbReference type="SAM" id="Phobius"/>
    </source>
</evidence>
<feature type="transmembrane region" description="Helical" evidence="9">
    <location>
        <begin position="448"/>
        <end position="473"/>
    </location>
</feature>
<dbReference type="GO" id="GO:0140359">
    <property type="term" value="F:ABC-type transporter activity"/>
    <property type="evidence" value="ECO:0007669"/>
    <property type="project" value="InterPro"/>
</dbReference>
<keyword evidence="8 9" id="KW-0472">Membrane</keyword>
<reference evidence="11" key="1">
    <citation type="submission" date="2016-01" db="EMBL/GenBank/DDBJ databases">
        <title>The ABCs of eye color in Nilaparvata lugens: Orthologs of the Drosophila white and scarlet genes.</title>
        <authorList>
            <person name="Liu S."/>
            <person name="Wu J."/>
            <person name="Yao J."/>
            <person name="Tang J."/>
        </authorList>
    </citation>
    <scope>NUCLEOTIDE SEQUENCE</scope>
</reference>
<protein>
    <submittedName>
        <fullName evidence="11 12">Scarlet</fullName>
    </submittedName>
</protein>
<evidence type="ECO:0000313" key="11">
    <source>
        <dbReference type="EMBL" id="ANO53448.1"/>
    </source>
</evidence>
<keyword evidence="6" id="KW-0067">ATP-binding</keyword>
<dbReference type="GO" id="GO:0030659">
    <property type="term" value="C:cytoplasmic vesicle membrane"/>
    <property type="evidence" value="ECO:0007669"/>
    <property type="project" value="TreeGrafter"/>
</dbReference>
<evidence type="ECO:0000256" key="4">
    <source>
        <dbReference type="ARBA" id="ARBA00022692"/>
    </source>
</evidence>
<evidence type="ECO:0000313" key="12">
    <source>
        <dbReference type="EMBL" id="AWC08635.1"/>
    </source>
</evidence>
<dbReference type="InterPro" id="IPR003439">
    <property type="entry name" value="ABC_transporter-like_ATP-bd"/>
</dbReference>
<keyword evidence="5" id="KW-0547">Nucleotide-binding</keyword>
<evidence type="ECO:0000256" key="2">
    <source>
        <dbReference type="ARBA" id="ARBA00005814"/>
    </source>
</evidence>
<dbReference type="PROSITE" id="PS50893">
    <property type="entry name" value="ABC_TRANSPORTER_2"/>
    <property type="match status" value="1"/>
</dbReference>
<sequence length="629" mass="70597">MITDKENMAGVKRREGVTLAWRHLSVYARVKNKKLLAKSTTTYKKIIDDVTGIIEPGNLVAIIGASGAGKSTLMGCLAQRMSGDMVMEGSVLINGRQASGMNTRGISGFMHQEDMFRGALTVSEHLHFLARLRLDRRTSIAQRARLVDDLLRQLGLEHCRHTRIGAPGPGQRVVLSGGERKRLSFAGECLSYPPLLFCDEPTTGLDSSSALALVRALRAMAIERRRTVLISIHQPGSHLVELFHSVLLLSQGRIAFMGSTDEALAFYKLNGFECPSSYNPADFFIKQLAGSKTSLKEETDAEKLCSSYSQSDSFKRVQDKIESEIKKSSLSTSQEFKIELKLERRKGPRWLTKLFWLWYREMLEVARNPHVQTIRLFHKIVLAIVVGLCFTGTLTLDQKGVQAIQGVLFMLVTENTFSPMYAALDYFPHQLPLFAREHANGVCTRLQFYISAIASMTPVLTLEPVIFIAVLYFISGLSMSLNAYILSNIAVILCINVSAACGIFFSTVFTSIPVAMAYLVPFDYCLMITSGLFVKLSTLPWHVSWIRYLSWMMYTNEALSIVSWQQVSNITCETHRADLPCLNSGEEVLEKYSFSASNLNCDFINLFILYLTFHILAFIFFFFRSNRVS</sequence>
<dbReference type="InterPro" id="IPR003593">
    <property type="entry name" value="AAA+_ATPase"/>
</dbReference>
<keyword evidence="7 9" id="KW-1133">Transmembrane helix</keyword>
<proteinExistence type="evidence at transcript level"/>
<evidence type="ECO:0000256" key="6">
    <source>
        <dbReference type="ARBA" id="ARBA00022840"/>
    </source>
</evidence>
<dbReference type="AlphaFoldDB" id="A0A1B0YYV1"/>
<feature type="transmembrane region" description="Helical" evidence="9">
    <location>
        <begin position="515"/>
        <end position="536"/>
    </location>
</feature>
<gene>
    <name evidence="11" type="primary">sc</name>
</gene>
<dbReference type="SMART" id="SM00382">
    <property type="entry name" value="AAA"/>
    <property type="match status" value="1"/>
</dbReference>
<evidence type="ECO:0000259" key="10">
    <source>
        <dbReference type="PROSITE" id="PS50893"/>
    </source>
</evidence>
<name>A0A1B0YYV1_NILLU</name>
<dbReference type="PANTHER" id="PTHR48041:SF139">
    <property type="entry name" value="PROTEIN SCARLET"/>
    <property type="match status" value="1"/>
</dbReference>
<dbReference type="GO" id="GO:0005524">
    <property type="term" value="F:ATP binding"/>
    <property type="evidence" value="ECO:0007669"/>
    <property type="project" value="UniProtKB-KW"/>
</dbReference>
<dbReference type="EMBL" id="MH105805">
    <property type="protein sequence ID" value="AWC08635.1"/>
    <property type="molecule type" value="mRNA"/>
</dbReference>
<evidence type="ECO:0000256" key="3">
    <source>
        <dbReference type="ARBA" id="ARBA00022448"/>
    </source>
</evidence>
<reference evidence="12" key="2">
    <citation type="journal article" date="2018" name="Comp. Biochem. Physiol. B, Biochem. Mol. Biol.">
        <title>Role of ABC transporters White, Scarlet and Brown in brown planthopper eye pigmentation.</title>
        <authorList>
            <person name="Jiang Y."/>
            <person name="Lin X."/>
        </authorList>
    </citation>
    <scope>NUCLEOTIDE SEQUENCE</scope>
</reference>
<dbReference type="InterPro" id="IPR013525">
    <property type="entry name" value="ABC2_TM"/>
</dbReference>
<evidence type="ECO:0000256" key="1">
    <source>
        <dbReference type="ARBA" id="ARBA00004141"/>
    </source>
</evidence>
<dbReference type="SUPFAM" id="SSF52540">
    <property type="entry name" value="P-loop containing nucleoside triphosphate hydrolases"/>
    <property type="match status" value="1"/>
</dbReference>
<evidence type="ECO:0000256" key="8">
    <source>
        <dbReference type="ARBA" id="ARBA00023136"/>
    </source>
</evidence>
<dbReference type="Pfam" id="PF01061">
    <property type="entry name" value="ABC2_membrane"/>
    <property type="match status" value="1"/>
</dbReference>
<dbReference type="Pfam" id="PF00005">
    <property type="entry name" value="ABC_tran"/>
    <property type="match status" value="1"/>
</dbReference>
<keyword evidence="4 9" id="KW-0812">Transmembrane</keyword>
<dbReference type="InterPro" id="IPR050352">
    <property type="entry name" value="ABCG_transporters"/>
</dbReference>
<accession>A0A1B0YYV1</accession>
<dbReference type="Gene3D" id="3.40.50.300">
    <property type="entry name" value="P-loop containing nucleotide triphosphate hydrolases"/>
    <property type="match status" value="1"/>
</dbReference>
<evidence type="ECO:0000256" key="5">
    <source>
        <dbReference type="ARBA" id="ARBA00022741"/>
    </source>
</evidence>
<dbReference type="InterPro" id="IPR027417">
    <property type="entry name" value="P-loop_NTPase"/>
</dbReference>
<dbReference type="InterPro" id="IPR043926">
    <property type="entry name" value="ABCG_dom"/>
</dbReference>
<feature type="transmembrane region" description="Helical" evidence="9">
    <location>
        <begin position="485"/>
        <end position="509"/>
    </location>
</feature>